<evidence type="ECO:0000313" key="2">
    <source>
        <dbReference type="EMBL" id="MDA0138368.1"/>
    </source>
</evidence>
<reference evidence="2" key="1">
    <citation type="submission" date="2022-10" db="EMBL/GenBank/DDBJ databases">
        <title>The WGS of Solirubrobacter sp. CPCC 204708.</title>
        <authorList>
            <person name="Jiang Z."/>
        </authorList>
    </citation>
    <scope>NUCLEOTIDE SEQUENCE</scope>
    <source>
        <strain evidence="2">CPCC 204708</strain>
    </source>
</reference>
<organism evidence="2 3">
    <name type="scientific">Solirubrobacter deserti</name>
    <dbReference type="NCBI Taxonomy" id="2282478"/>
    <lineage>
        <taxon>Bacteria</taxon>
        <taxon>Bacillati</taxon>
        <taxon>Actinomycetota</taxon>
        <taxon>Thermoleophilia</taxon>
        <taxon>Solirubrobacterales</taxon>
        <taxon>Solirubrobacteraceae</taxon>
        <taxon>Solirubrobacter</taxon>
    </lineage>
</organism>
<sequence>MSCPVCKRPADAPFVHIAGVPVHVSQLHTTPSGARTARRGDLQLAFCAGCGFIWNVAFDAALVEYDAAYENSLDHSRAFTDYANGLAQRLVERYDVRGRRVAEIGCGQAEFLRALCNAGHNRGFGYDPTYVGDDSDPRITIRRELYSEETVGDLEPEFVCCRHVLEHLEQPLAFVRSLRRTLSAERAATVYVEVPNGTHQLLNGVVWDMIYAHYATYTEPSLRTLFELGGFEILDSGAAFGDQYLWLEARPTDAPVPDAPSADLDAVRAAVERFAAGYSGFVGDWRRRVDGLRTQGRRVVLWGAGAKGVSLLNSLEDHDAIARVVDVNPRKHGTYVPGAGTPVVSPEALRAFSPDVVVLANPIYRDEVRGILAELGQSAEILCV</sequence>
<name>A0ABT4RII6_9ACTN</name>
<dbReference type="InterPro" id="IPR013691">
    <property type="entry name" value="MeTrfase_14"/>
</dbReference>
<evidence type="ECO:0000313" key="3">
    <source>
        <dbReference type="Proteomes" id="UP001147700"/>
    </source>
</evidence>
<keyword evidence="3" id="KW-1185">Reference proteome</keyword>
<dbReference type="GO" id="GO:0032259">
    <property type="term" value="P:methylation"/>
    <property type="evidence" value="ECO:0007669"/>
    <property type="project" value="UniProtKB-KW"/>
</dbReference>
<accession>A0ABT4RII6</accession>
<dbReference type="SUPFAM" id="SSF53335">
    <property type="entry name" value="S-adenosyl-L-methionine-dependent methyltransferases"/>
    <property type="match status" value="1"/>
</dbReference>
<dbReference type="RefSeq" id="WP_202957877.1">
    <property type="nucleotide sequence ID" value="NZ_JAPCID010000015.1"/>
</dbReference>
<dbReference type="Proteomes" id="UP001147700">
    <property type="component" value="Unassembled WGS sequence"/>
</dbReference>
<comment type="caution">
    <text evidence="2">The sequence shown here is derived from an EMBL/GenBank/DDBJ whole genome shotgun (WGS) entry which is preliminary data.</text>
</comment>
<dbReference type="Pfam" id="PF13489">
    <property type="entry name" value="Methyltransf_23"/>
    <property type="match status" value="1"/>
</dbReference>
<gene>
    <name evidence="2" type="ORF">OJ962_12770</name>
</gene>
<dbReference type="GO" id="GO:0008168">
    <property type="term" value="F:methyltransferase activity"/>
    <property type="evidence" value="ECO:0007669"/>
    <property type="project" value="UniProtKB-KW"/>
</dbReference>
<keyword evidence="2" id="KW-0808">Transferase</keyword>
<dbReference type="SUPFAM" id="SSF51735">
    <property type="entry name" value="NAD(P)-binding Rossmann-fold domains"/>
    <property type="match status" value="1"/>
</dbReference>
<dbReference type="InterPro" id="IPR036291">
    <property type="entry name" value="NAD(P)-bd_dom_sf"/>
</dbReference>
<protein>
    <submittedName>
        <fullName evidence="2">Class I SAM-dependent methyltransferase</fullName>
    </submittedName>
</protein>
<dbReference type="EMBL" id="JAPCID010000015">
    <property type="protein sequence ID" value="MDA0138368.1"/>
    <property type="molecule type" value="Genomic_DNA"/>
</dbReference>
<dbReference type="Pfam" id="PF08484">
    <property type="entry name" value="Methyltransf_14"/>
    <property type="match status" value="1"/>
</dbReference>
<dbReference type="Gene3D" id="3.40.50.720">
    <property type="entry name" value="NAD(P)-binding Rossmann-like Domain"/>
    <property type="match status" value="1"/>
</dbReference>
<proteinExistence type="predicted"/>
<evidence type="ECO:0000259" key="1">
    <source>
        <dbReference type="Pfam" id="PF08484"/>
    </source>
</evidence>
<keyword evidence="2" id="KW-0489">Methyltransferase</keyword>
<dbReference type="Gene3D" id="3.40.50.150">
    <property type="entry name" value="Vaccinia Virus protein VP39"/>
    <property type="match status" value="1"/>
</dbReference>
<dbReference type="InterPro" id="IPR029063">
    <property type="entry name" value="SAM-dependent_MTases_sf"/>
</dbReference>
<feature type="domain" description="C-methyltransferase" evidence="1">
    <location>
        <begin position="272"/>
        <end position="374"/>
    </location>
</feature>